<evidence type="ECO:0000313" key="3">
    <source>
        <dbReference type="Proteomes" id="UP000494256"/>
    </source>
</evidence>
<dbReference type="Proteomes" id="UP000494256">
    <property type="component" value="Unassembled WGS sequence"/>
</dbReference>
<sequence length="84" mass="8809">MVRGGSTGAPPPAAPAILEQEKRSPLQPQQQGRVQPEVVPVPVPVPAPAPPKPSIVKAPKHAKVNQKVCLKLSLSKTALASARW</sequence>
<evidence type="ECO:0000313" key="2">
    <source>
        <dbReference type="EMBL" id="CAB3258266.1"/>
    </source>
</evidence>
<feature type="region of interest" description="Disordered" evidence="1">
    <location>
        <begin position="1"/>
        <end position="61"/>
    </location>
</feature>
<dbReference type="AlphaFoldDB" id="A0A8S1BG93"/>
<proteinExistence type="predicted"/>
<dbReference type="EMBL" id="CADEBD010000620">
    <property type="protein sequence ID" value="CAB3258266.1"/>
    <property type="molecule type" value="Genomic_DNA"/>
</dbReference>
<gene>
    <name evidence="2" type="ORF">APLA_LOCUS16199</name>
</gene>
<evidence type="ECO:0000256" key="1">
    <source>
        <dbReference type="SAM" id="MobiDB-lite"/>
    </source>
</evidence>
<accession>A0A8S1BG93</accession>
<organism evidence="2 3">
    <name type="scientific">Arctia plantaginis</name>
    <name type="common">Wood tiger moth</name>
    <name type="synonym">Phalaena plantaginis</name>
    <dbReference type="NCBI Taxonomy" id="874455"/>
    <lineage>
        <taxon>Eukaryota</taxon>
        <taxon>Metazoa</taxon>
        <taxon>Ecdysozoa</taxon>
        <taxon>Arthropoda</taxon>
        <taxon>Hexapoda</taxon>
        <taxon>Insecta</taxon>
        <taxon>Pterygota</taxon>
        <taxon>Neoptera</taxon>
        <taxon>Endopterygota</taxon>
        <taxon>Lepidoptera</taxon>
        <taxon>Glossata</taxon>
        <taxon>Ditrysia</taxon>
        <taxon>Noctuoidea</taxon>
        <taxon>Erebidae</taxon>
        <taxon>Arctiinae</taxon>
        <taxon>Arctia</taxon>
    </lineage>
</organism>
<name>A0A8S1BG93_ARCPL</name>
<dbReference type="OrthoDB" id="7420547at2759"/>
<feature type="compositionally biased region" description="Low complexity" evidence="1">
    <location>
        <begin position="25"/>
        <end position="38"/>
    </location>
</feature>
<feature type="compositionally biased region" description="Pro residues" evidence="1">
    <location>
        <begin position="39"/>
        <end position="53"/>
    </location>
</feature>
<protein>
    <submittedName>
        <fullName evidence="2">Uncharacterized protein</fullName>
    </submittedName>
</protein>
<reference evidence="2 3" key="1">
    <citation type="submission" date="2020-04" db="EMBL/GenBank/DDBJ databases">
        <authorList>
            <person name="Wallbank WR R."/>
            <person name="Pardo Diaz C."/>
            <person name="Kozak K."/>
            <person name="Martin S."/>
            <person name="Jiggins C."/>
            <person name="Moest M."/>
            <person name="Warren A I."/>
            <person name="Byers J.R.P. K."/>
            <person name="Montejo-Kovacevich G."/>
            <person name="Yen C E."/>
        </authorList>
    </citation>
    <scope>NUCLEOTIDE SEQUENCE [LARGE SCALE GENOMIC DNA]</scope>
</reference>
<comment type="caution">
    <text evidence="2">The sequence shown here is derived from an EMBL/GenBank/DDBJ whole genome shotgun (WGS) entry which is preliminary data.</text>
</comment>